<protein>
    <recommendedName>
        <fullName evidence="2">UPF0235 protein SIID45300_03036</fullName>
    </recommendedName>
</protein>
<dbReference type="SUPFAM" id="SSF69786">
    <property type="entry name" value="YggU-like"/>
    <property type="match status" value="1"/>
</dbReference>
<dbReference type="InterPro" id="IPR036591">
    <property type="entry name" value="YggU-like_sf"/>
</dbReference>
<proteinExistence type="inferred from homology"/>
<dbReference type="PANTHER" id="PTHR13420:SF7">
    <property type="entry name" value="UPF0235 PROTEIN C15ORF40"/>
    <property type="match status" value="1"/>
</dbReference>
<dbReference type="Pfam" id="PF02594">
    <property type="entry name" value="DUF167"/>
    <property type="match status" value="1"/>
</dbReference>
<dbReference type="RefSeq" id="WP_420906404.1">
    <property type="nucleotide sequence ID" value="NZ_BAAFGK010000005.1"/>
</dbReference>
<gene>
    <name evidence="3" type="ORF">SIID45300_03036</name>
</gene>
<keyword evidence="4" id="KW-1185">Reference proteome</keyword>
<dbReference type="SMART" id="SM01152">
    <property type="entry name" value="DUF167"/>
    <property type="match status" value="1"/>
</dbReference>
<evidence type="ECO:0000313" key="4">
    <source>
        <dbReference type="Proteomes" id="UP001628193"/>
    </source>
</evidence>
<sequence length="109" mass="11971">MADDPAWLRREGEELILTLRVQPRASRDRILGAREGVLAVALTAPPVEGAANEAVTRLFAKALHVASGRVRIVRGERSRDKVIRVAGADRERVEVWLRGIEAETGAVPR</sequence>
<comment type="similarity">
    <text evidence="1 2">Belongs to the UPF0235 family.</text>
</comment>
<dbReference type="Proteomes" id="UP001628193">
    <property type="component" value="Unassembled WGS sequence"/>
</dbReference>
<dbReference type="HAMAP" id="MF_00634">
    <property type="entry name" value="UPF0235"/>
    <property type="match status" value="1"/>
</dbReference>
<evidence type="ECO:0000256" key="2">
    <source>
        <dbReference type="HAMAP-Rule" id="MF_00634"/>
    </source>
</evidence>
<dbReference type="NCBIfam" id="TIGR00251">
    <property type="entry name" value="DUF167 family protein"/>
    <property type="match status" value="1"/>
</dbReference>
<reference evidence="3 4" key="2">
    <citation type="submission" date="2024-09" db="EMBL/GenBank/DDBJ databases">
        <title>Draft genome sequence of Candidatus Magnetaquicoccaceae bacterium FCR-1.</title>
        <authorList>
            <person name="Shimoshige H."/>
            <person name="Shimamura S."/>
            <person name="Taoka A."/>
            <person name="Kobayashi H."/>
            <person name="Maekawa T."/>
        </authorList>
    </citation>
    <scope>NUCLEOTIDE SEQUENCE [LARGE SCALE GENOMIC DNA]</scope>
    <source>
        <strain evidence="3 4">FCR-1</strain>
    </source>
</reference>
<organism evidence="3 4">
    <name type="scientific">Candidatus Magnetaquiglobus chichijimensis</name>
    <dbReference type="NCBI Taxonomy" id="3141448"/>
    <lineage>
        <taxon>Bacteria</taxon>
        <taxon>Pseudomonadati</taxon>
        <taxon>Pseudomonadota</taxon>
        <taxon>Magnetococcia</taxon>
        <taxon>Magnetococcales</taxon>
        <taxon>Candidatus Magnetaquicoccaceae</taxon>
        <taxon>Candidatus Magnetaquiglobus</taxon>
    </lineage>
</organism>
<dbReference type="PANTHER" id="PTHR13420">
    <property type="entry name" value="UPF0235 PROTEIN C15ORF40"/>
    <property type="match status" value="1"/>
</dbReference>
<dbReference type="EMBL" id="BAAFGK010000005">
    <property type="protein sequence ID" value="GAB0058683.1"/>
    <property type="molecule type" value="Genomic_DNA"/>
</dbReference>
<comment type="caution">
    <text evidence="3">The sequence shown here is derived from an EMBL/GenBank/DDBJ whole genome shotgun (WGS) entry which is preliminary data.</text>
</comment>
<reference evidence="3 4" key="1">
    <citation type="submission" date="2024-05" db="EMBL/GenBank/DDBJ databases">
        <authorList>
            <consortium name="Candidatus Magnetaquicoccaceae bacterium FCR-1 genome sequencing consortium"/>
            <person name="Shimoshige H."/>
            <person name="Shimamura S."/>
            <person name="Taoka A."/>
            <person name="Kobayashi H."/>
            <person name="Maekawa T."/>
        </authorList>
    </citation>
    <scope>NUCLEOTIDE SEQUENCE [LARGE SCALE GENOMIC DNA]</scope>
    <source>
        <strain evidence="3 4">FCR-1</strain>
    </source>
</reference>
<name>A0ABQ0CCQ6_9PROT</name>
<dbReference type="InterPro" id="IPR003746">
    <property type="entry name" value="DUF167"/>
</dbReference>
<evidence type="ECO:0000313" key="3">
    <source>
        <dbReference type="EMBL" id="GAB0058683.1"/>
    </source>
</evidence>
<accession>A0ABQ0CCQ6</accession>
<evidence type="ECO:0000256" key="1">
    <source>
        <dbReference type="ARBA" id="ARBA00010364"/>
    </source>
</evidence>
<dbReference type="Gene3D" id="3.30.1200.10">
    <property type="entry name" value="YggU-like"/>
    <property type="match status" value="1"/>
</dbReference>